<dbReference type="Pfam" id="PF07848">
    <property type="entry name" value="PaaX"/>
    <property type="match status" value="1"/>
</dbReference>
<dbReference type="Gene3D" id="1.10.10.10">
    <property type="entry name" value="Winged helix-like DNA-binding domain superfamily/Winged helix DNA-binding domain"/>
    <property type="match status" value="1"/>
</dbReference>
<reference evidence="4 5" key="1">
    <citation type="submission" date="2022-08" db="EMBL/GenBank/DDBJ databases">
        <title>YIM 101645 draft genome.</title>
        <authorList>
            <person name="Chen X."/>
        </authorList>
    </citation>
    <scope>NUCLEOTIDE SEQUENCE [LARGE SCALE GENOMIC DNA]</scope>
    <source>
        <strain evidence="4 5">YIM 101645</strain>
    </source>
</reference>
<gene>
    <name evidence="4" type="ORF">NYP18_01100</name>
</gene>
<dbReference type="InterPro" id="IPR048846">
    <property type="entry name" value="PaaX-like_central"/>
</dbReference>
<dbReference type="InterPro" id="IPR013225">
    <property type="entry name" value="PaaX_C"/>
</dbReference>
<dbReference type="Gene3D" id="3.30.70.2650">
    <property type="match status" value="1"/>
</dbReference>
<name>A0ABT2FWA9_9CORY</name>
<keyword evidence="5" id="KW-1185">Reference proteome</keyword>
<dbReference type="PANTHER" id="PTHR30319:SF1">
    <property type="entry name" value="TRANSCRIPTIONAL REPRESSOR PAAX"/>
    <property type="match status" value="1"/>
</dbReference>
<dbReference type="Gene3D" id="1.20.58.1460">
    <property type="match status" value="1"/>
</dbReference>
<dbReference type="RefSeq" id="WP_259426290.1">
    <property type="nucleotide sequence ID" value="NZ_JANWTC010000001.1"/>
</dbReference>
<dbReference type="PANTHER" id="PTHR30319">
    <property type="entry name" value="PHENYLACETIC ACID REGULATOR-RELATED TRANSCRIPTIONAL REPRESSOR"/>
    <property type="match status" value="1"/>
</dbReference>
<dbReference type="InterPro" id="IPR011965">
    <property type="entry name" value="PaaX_trns_reg"/>
</dbReference>
<protein>
    <submittedName>
        <fullName evidence="4">PaaX family transcriptional regulator</fullName>
    </submittedName>
</protein>
<dbReference type="PIRSF" id="PIRSF020623">
    <property type="entry name" value="PaaX"/>
    <property type="match status" value="1"/>
</dbReference>
<sequence>MTTAFDEFISGRVPGQHSQAAHHRFLITLFGLYARPAGKSIPISQVVDLMSDLDLDPASVRSSVSRLKKKGVLVPDTDGGDHGYALAAELEKHLVEGDQRIFFPKTQDVHEPWLLVSYTVPETQRKHRNTIRTGLIRMGFGTVAAGLFIAPLHLRHEAADYMTQHGLSEFVDFFSSTLLQPSDLRKKVAEWWDLEELEGHYREFLDAYEPLAAEWKTNTSTDLDTLRRAFQTYVPMITHWRRLPYLDPGLSPELLPENWAGSQARQVFHTLHDAAGPLSESFMQRSAR</sequence>
<dbReference type="Proteomes" id="UP001205965">
    <property type="component" value="Unassembled WGS sequence"/>
</dbReference>
<feature type="domain" description="Transcriptional repressor PaaX-like C-terminal" evidence="2">
    <location>
        <begin position="192"/>
        <end position="284"/>
    </location>
</feature>
<evidence type="ECO:0000259" key="1">
    <source>
        <dbReference type="Pfam" id="PF07848"/>
    </source>
</evidence>
<comment type="caution">
    <text evidence="4">The sequence shown here is derived from an EMBL/GenBank/DDBJ whole genome shotgun (WGS) entry which is preliminary data.</text>
</comment>
<evidence type="ECO:0000259" key="2">
    <source>
        <dbReference type="Pfam" id="PF08223"/>
    </source>
</evidence>
<dbReference type="Pfam" id="PF08223">
    <property type="entry name" value="PaaX_C"/>
    <property type="match status" value="1"/>
</dbReference>
<evidence type="ECO:0000313" key="4">
    <source>
        <dbReference type="EMBL" id="MCS5478249.1"/>
    </source>
</evidence>
<dbReference type="EMBL" id="JANWTC010000001">
    <property type="protein sequence ID" value="MCS5478249.1"/>
    <property type="molecule type" value="Genomic_DNA"/>
</dbReference>
<dbReference type="Pfam" id="PF20803">
    <property type="entry name" value="PaaX_M"/>
    <property type="match status" value="1"/>
</dbReference>
<evidence type="ECO:0000259" key="3">
    <source>
        <dbReference type="Pfam" id="PF20803"/>
    </source>
</evidence>
<feature type="domain" description="Transcriptional repressor PaaX-like central Cas2-like" evidence="3">
    <location>
        <begin position="110"/>
        <end position="187"/>
    </location>
</feature>
<dbReference type="InterPro" id="IPR036388">
    <property type="entry name" value="WH-like_DNA-bd_sf"/>
</dbReference>
<evidence type="ECO:0000313" key="5">
    <source>
        <dbReference type="Proteomes" id="UP001205965"/>
    </source>
</evidence>
<accession>A0ABT2FWA9</accession>
<feature type="domain" description="Transcriptional repressor PaaX-like N-terminal" evidence="1">
    <location>
        <begin position="26"/>
        <end position="89"/>
    </location>
</feature>
<organism evidence="4 5">
    <name type="scientific">Corynebacterium lemuris</name>
    <dbReference type="NCBI Taxonomy" id="1859292"/>
    <lineage>
        <taxon>Bacteria</taxon>
        <taxon>Bacillati</taxon>
        <taxon>Actinomycetota</taxon>
        <taxon>Actinomycetes</taxon>
        <taxon>Mycobacteriales</taxon>
        <taxon>Corynebacteriaceae</taxon>
        <taxon>Corynebacterium</taxon>
    </lineage>
</organism>
<dbReference type="InterPro" id="IPR012906">
    <property type="entry name" value="PaaX-like_N"/>
</dbReference>
<proteinExistence type="predicted"/>